<feature type="domain" description="U-box" evidence="7">
    <location>
        <begin position="29"/>
        <end position="103"/>
    </location>
</feature>
<dbReference type="PROSITE" id="PS51698">
    <property type="entry name" value="U_BOX"/>
    <property type="match status" value="1"/>
</dbReference>
<keyword evidence="3 5" id="KW-0808">Transferase</keyword>
<evidence type="ECO:0000256" key="2">
    <source>
        <dbReference type="ARBA" id="ARBA00004906"/>
    </source>
</evidence>
<dbReference type="PANTHER" id="PTHR22849:SF119">
    <property type="entry name" value="U-BOX DOMAIN-CONTAINING PROTEIN"/>
    <property type="match status" value="1"/>
</dbReference>
<accession>A0A5J5BHY9</accession>
<dbReference type="Proteomes" id="UP000325577">
    <property type="component" value="Linkage Group LG13"/>
</dbReference>
<dbReference type="EMBL" id="CM018036">
    <property type="protein sequence ID" value="KAA8541407.1"/>
    <property type="molecule type" value="Genomic_DNA"/>
</dbReference>
<gene>
    <name evidence="8" type="ORF">F0562_025370</name>
</gene>
<dbReference type="InterPro" id="IPR003613">
    <property type="entry name" value="Ubox_domain"/>
</dbReference>
<dbReference type="InterPro" id="IPR011989">
    <property type="entry name" value="ARM-like"/>
</dbReference>
<keyword evidence="4 5" id="KW-0833">Ubl conjugation pathway</keyword>
<dbReference type="UniPathway" id="UPA00143"/>
<dbReference type="GO" id="GO:0061630">
    <property type="term" value="F:ubiquitin protein ligase activity"/>
    <property type="evidence" value="ECO:0007669"/>
    <property type="project" value="UniProtKB-UniRule"/>
</dbReference>
<evidence type="ECO:0000256" key="4">
    <source>
        <dbReference type="ARBA" id="ARBA00022786"/>
    </source>
</evidence>
<dbReference type="GO" id="GO:0016567">
    <property type="term" value="P:protein ubiquitination"/>
    <property type="evidence" value="ECO:0007669"/>
    <property type="project" value="UniProtKB-UniRule"/>
</dbReference>
<proteinExistence type="predicted"/>
<keyword evidence="9" id="KW-1185">Reference proteome</keyword>
<dbReference type="EC" id="2.3.2.27" evidence="5"/>
<dbReference type="FunFam" id="3.30.40.10:FF:000442">
    <property type="entry name" value="RING-type E3 ubiquitin transferase"/>
    <property type="match status" value="1"/>
</dbReference>
<comment type="catalytic activity">
    <reaction evidence="1 5">
        <text>S-ubiquitinyl-[E2 ubiquitin-conjugating enzyme]-L-cysteine + [acceptor protein]-L-lysine = [E2 ubiquitin-conjugating enzyme]-L-cysteine + N(6)-ubiquitinyl-[acceptor protein]-L-lysine.</text>
        <dbReference type="EC" id="2.3.2.27"/>
    </reaction>
</comment>
<dbReference type="SMART" id="SM00504">
    <property type="entry name" value="Ubox"/>
    <property type="match status" value="1"/>
</dbReference>
<dbReference type="InterPro" id="IPR045185">
    <property type="entry name" value="PUB22/23/24-like"/>
</dbReference>
<dbReference type="CDD" id="cd16664">
    <property type="entry name" value="RING-Ubox_PUB"/>
    <property type="match status" value="1"/>
</dbReference>
<protein>
    <recommendedName>
        <fullName evidence="5 7">U-box domain-containing protein</fullName>
        <ecNumber evidence="5">2.3.2.27</ecNumber>
    </recommendedName>
    <alternativeName>
        <fullName evidence="5">RING-type E3 ubiquitin transferase PUB</fullName>
    </alternativeName>
</protein>
<evidence type="ECO:0000313" key="9">
    <source>
        <dbReference type="Proteomes" id="UP000325577"/>
    </source>
</evidence>
<evidence type="ECO:0000313" key="8">
    <source>
        <dbReference type="EMBL" id="KAA8541407.1"/>
    </source>
</evidence>
<dbReference type="InterPro" id="IPR058678">
    <property type="entry name" value="ARM_PUB"/>
</dbReference>
<dbReference type="SUPFAM" id="SSF48371">
    <property type="entry name" value="ARM repeat"/>
    <property type="match status" value="1"/>
</dbReference>
<dbReference type="InterPro" id="IPR045210">
    <property type="entry name" value="RING-Ubox_PUB"/>
</dbReference>
<feature type="region of interest" description="Disordered" evidence="6">
    <location>
        <begin position="1"/>
        <end position="24"/>
    </location>
</feature>
<dbReference type="Gene3D" id="1.25.10.10">
    <property type="entry name" value="Leucine-rich Repeat Variant"/>
    <property type="match status" value="1"/>
</dbReference>
<dbReference type="Pfam" id="PF04564">
    <property type="entry name" value="U-box"/>
    <property type="match status" value="1"/>
</dbReference>
<name>A0A5J5BHY9_9ASTE</name>
<comment type="pathway">
    <text evidence="2 5">Protein modification; protein ubiquitination.</text>
</comment>
<evidence type="ECO:0000256" key="3">
    <source>
        <dbReference type="ARBA" id="ARBA00022679"/>
    </source>
</evidence>
<evidence type="ECO:0000256" key="5">
    <source>
        <dbReference type="RuleBase" id="RU369093"/>
    </source>
</evidence>
<comment type="function">
    <text evidence="5">Functions as an E3 ubiquitin ligase.</text>
</comment>
<reference evidence="8 9" key="1">
    <citation type="submission" date="2019-09" db="EMBL/GenBank/DDBJ databases">
        <title>A chromosome-level genome assembly of the Chinese tupelo Nyssa sinensis.</title>
        <authorList>
            <person name="Yang X."/>
            <person name="Kang M."/>
            <person name="Yang Y."/>
            <person name="Xiong H."/>
            <person name="Wang M."/>
            <person name="Zhang Z."/>
            <person name="Wang Z."/>
            <person name="Wu H."/>
            <person name="Ma T."/>
            <person name="Liu J."/>
            <person name="Xi Z."/>
        </authorList>
    </citation>
    <scope>NUCLEOTIDE SEQUENCE [LARGE SCALE GENOMIC DNA]</scope>
    <source>
        <strain evidence="8">J267</strain>
        <tissue evidence="8">Leaf</tissue>
    </source>
</reference>
<dbReference type="Gene3D" id="3.30.40.10">
    <property type="entry name" value="Zinc/RING finger domain, C3HC4 (zinc finger)"/>
    <property type="match status" value="1"/>
</dbReference>
<dbReference type="InterPro" id="IPR016024">
    <property type="entry name" value="ARM-type_fold"/>
</dbReference>
<evidence type="ECO:0000259" key="7">
    <source>
        <dbReference type="PROSITE" id="PS51698"/>
    </source>
</evidence>
<dbReference type="Pfam" id="PF25598">
    <property type="entry name" value="ARM_PUB"/>
    <property type="match status" value="1"/>
</dbReference>
<evidence type="ECO:0000256" key="6">
    <source>
        <dbReference type="SAM" id="MobiDB-lite"/>
    </source>
</evidence>
<dbReference type="AlphaFoldDB" id="A0A5J5BHY9"/>
<sequence>MISTWRRRAGLGESNKLKQQQQPPDMELAIPTHFLCPISLQLMKDPVILSSGITYDRDSIDEWLQNGNYTCPVTSQILRSFDQVPNQAIRKMIQDWCVDNRQYGVERIPTPKVPVTPFEVSEILSRITASTLQGDQNQCLQMLHTIDKLSAEGERNRQCILANGTAGVLAASFDAFASSSVEENTTLLEHILSTINWMFPLGVEAHIYLGSPASLLCMVCFLNSGDLLRTQNAILALKELLSIDQQYSEALVQIEGVIQLLIKLIKQPICSTVTKSVLSVIFYMLSSSSASNDKVQSTLVEMGLASLLLEILVDSERSICEGALGVFDRLCDCEEGREKAFNNALTMPVLVKKVLRVSELATEFSVSAIWKLCRYEKREERSALVEALQVGAFQKLLLVLQDVLSALIPFMICQKSRS</sequence>
<evidence type="ECO:0000256" key="1">
    <source>
        <dbReference type="ARBA" id="ARBA00000900"/>
    </source>
</evidence>
<dbReference type="SUPFAM" id="SSF57850">
    <property type="entry name" value="RING/U-box"/>
    <property type="match status" value="1"/>
</dbReference>
<organism evidence="8 9">
    <name type="scientific">Nyssa sinensis</name>
    <dbReference type="NCBI Taxonomy" id="561372"/>
    <lineage>
        <taxon>Eukaryota</taxon>
        <taxon>Viridiplantae</taxon>
        <taxon>Streptophyta</taxon>
        <taxon>Embryophyta</taxon>
        <taxon>Tracheophyta</taxon>
        <taxon>Spermatophyta</taxon>
        <taxon>Magnoliopsida</taxon>
        <taxon>eudicotyledons</taxon>
        <taxon>Gunneridae</taxon>
        <taxon>Pentapetalae</taxon>
        <taxon>asterids</taxon>
        <taxon>Cornales</taxon>
        <taxon>Nyssaceae</taxon>
        <taxon>Nyssa</taxon>
    </lineage>
</organism>
<dbReference type="OrthoDB" id="10064100at2759"/>
<dbReference type="InterPro" id="IPR013083">
    <property type="entry name" value="Znf_RING/FYVE/PHD"/>
</dbReference>
<dbReference type="PANTHER" id="PTHR22849">
    <property type="entry name" value="WDSAM1 PROTEIN"/>
    <property type="match status" value="1"/>
</dbReference>